<proteinExistence type="predicted"/>
<organism evidence="1 2">
    <name type="scientific">Passalora fulva</name>
    <name type="common">Tomato leaf mold</name>
    <name type="synonym">Cladosporium fulvum</name>
    <dbReference type="NCBI Taxonomy" id="5499"/>
    <lineage>
        <taxon>Eukaryota</taxon>
        <taxon>Fungi</taxon>
        <taxon>Dikarya</taxon>
        <taxon>Ascomycota</taxon>
        <taxon>Pezizomycotina</taxon>
        <taxon>Dothideomycetes</taxon>
        <taxon>Dothideomycetidae</taxon>
        <taxon>Mycosphaerellales</taxon>
        <taxon>Mycosphaerellaceae</taxon>
        <taxon>Fulvia</taxon>
    </lineage>
</organism>
<dbReference type="Proteomes" id="UP000756132">
    <property type="component" value="Chromosome 2"/>
</dbReference>
<evidence type="ECO:0000313" key="2">
    <source>
        <dbReference type="Proteomes" id="UP000756132"/>
    </source>
</evidence>
<dbReference type="AlphaFoldDB" id="A0A9Q8L920"/>
<reference evidence="1" key="2">
    <citation type="journal article" date="2022" name="Microb. Genom.">
        <title>A chromosome-scale genome assembly of the tomato pathogen Cladosporium fulvum reveals a compartmentalized genome architecture and the presence of a dispensable chromosome.</title>
        <authorList>
            <person name="Zaccaron A.Z."/>
            <person name="Chen L.H."/>
            <person name="Samaras A."/>
            <person name="Stergiopoulos I."/>
        </authorList>
    </citation>
    <scope>NUCLEOTIDE SEQUENCE</scope>
    <source>
        <strain evidence="1">Race5_Kim</strain>
    </source>
</reference>
<dbReference type="KEGG" id="ffu:CLAFUR5_03166"/>
<dbReference type="GeneID" id="71983044"/>
<dbReference type="OrthoDB" id="425936at2759"/>
<accession>A0A9Q8L920</accession>
<dbReference type="EMBL" id="CP090164">
    <property type="protein sequence ID" value="UJO13087.1"/>
    <property type="molecule type" value="Genomic_DNA"/>
</dbReference>
<dbReference type="RefSeq" id="XP_047757453.1">
    <property type="nucleotide sequence ID" value="XM_047902314.1"/>
</dbReference>
<keyword evidence="2" id="KW-1185">Reference proteome</keyword>
<gene>
    <name evidence="1" type="ORF">CLAFUR5_03166</name>
</gene>
<evidence type="ECO:0000313" key="1">
    <source>
        <dbReference type="EMBL" id="UJO13087.1"/>
    </source>
</evidence>
<name>A0A9Q8L920_PASFU</name>
<sequence>MDAAGLGEACRPSTSTSPTCYQQQHDRLIHRVVIVISISSTSVVSNFNIIAQLKRFQDSSAGPAIHNGGAEDKGLLNEEWEFIALLQANKNIFGQDFQDEYYLLSLSDNDFMIRMDI</sequence>
<reference evidence="1" key="1">
    <citation type="submission" date="2021-12" db="EMBL/GenBank/DDBJ databases">
        <authorList>
            <person name="Zaccaron A."/>
            <person name="Stergiopoulos I."/>
        </authorList>
    </citation>
    <scope>NUCLEOTIDE SEQUENCE</scope>
    <source>
        <strain evidence="1">Race5_Kim</strain>
    </source>
</reference>
<protein>
    <submittedName>
        <fullName evidence="1">Uncharacterized protein</fullName>
    </submittedName>
</protein>